<gene>
    <name evidence="5 7" type="primary">C11H11orf58</name>
    <name evidence="5" type="synonym">C11orf58</name>
</gene>
<evidence type="ECO:0000313" key="5">
    <source>
        <dbReference type="Ensembl" id="ENSPTRP00000065255.1"/>
    </source>
</evidence>
<dbReference type="InterPro" id="IPR026714">
    <property type="entry name" value="SMAP"/>
</dbReference>
<name>A0A2I3RKS6_PANTR</name>
<dbReference type="GeneTree" id="ENSGT00390000000687"/>
<dbReference type="Bgee" id="ENSPTRG00000044196">
    <property type="expression patterns" value="Expressed in fibroblast and 21 other cell types or tissues"/>
</dbReference>
<organism evidence="5 6">
    <name type="scientific">Pan troglodytes</name>
    <name type="common">Chimpanzee</name>
    <dbReference type="NCBI Taxonomy" id="9598"/>
    <lineage>
        <taxon>Eukaryota</taxon>
        <taxon>Metazoa</taxon>
        <taxon>Chordata</taxon>
        <taxon>Craniata</taxon>
        <taxon>Vertebrata</taxon>
        <taxon>Euteleostomi</taxon>
        <taxon>Mammalia</taxon>
        <taxon>Eutheria</taxon>
        <taxon>Euarchontoglires</taxon>
        <taxon>Primates</taxon>
        <taxon>Haplorrhini</taxon>
        <taxon>Catarrhini</taxon>
        <taxon>Hominidae</taxon>
        <taxon>Pan</taxon>
    </lineage>
</organism>
<dbReference type="Ensembl" id="ENSPTRT00000109742.1">
    <property type="protein sequence ID" value="ENSPTRP00000065255.1"/>
    <property type="gene ID" value="ENSPTRG00000044196.1"/>
</dbReference>
<reference evidence="5" key="3">
    <citation type="submission" date="2025-09" db="UniProtKB">
        <authorList>
            <consortium name="Ensembl"/>
        </authorList>
    </citation>
    <scope>IDENTIFICATION</scope>
</reference>
<dbReference type="Pfam" id="PF15477">
    <property type="entry name" value="SMAP"/>
    <property type="match status" value="1"/>
</dbReference>
<dbReference type="Proteomes" id="UP000002277">
    <property type="component" value="Chromosome 11"/>
</dbReference>
<proteinExistence type="inferred from homology"/>
<feature type="domain" description="Small acidic protein-like" evidence="4">
    <location>
        <begin position="27"/>
        <end position="103"/>
    </location>
</feature>
<dbReference type="AlphaFoldDB" id="A0A2I3RKS6"/>
<dbReference type="VGNC" id="VGNC:107970">
    <property type="gene designation" value="C11H11orf58"/>
</dbReference>
<evidence type="ECO:0000256" key="3">
    <source>
        <dbReference type="SAM" id="MobiDB-lite"/>
    </source>
</evidence>
<protein>
    <recommendedName>
        <fullName evidence="2">Small acidic protein</fullName>
    </recommendedName>
</protein>
<reference evidence="5 6" key="1">
    <citation type="journal article" date="2005" name="Nature">
        <title>Initial sequence of the chimpanzee genome and comparison with the human genome.</title>
        <authorList>
            <consortium name="Chimpanzee sequencing and analysis consortium"/>
        </authorList>
    </citation>
    <scope>NUCLEOTIDE SEQUENCE [LARGE SCALE GENOMIC DNA]</scope>
</reference>
<keyword evidence="6" id="KW-1185">Reference proteome</keyword>
<feature type="region of interest" description="Disordered" evidence="3">
    <location>
        <begin position="1"/>
        <end position="34"/>
    </location>
</feature>
<evidence type="ECO:0000259" key="4">
    <source>
        <dbReference type="Pfam" id="PF15477"/>
    </source>
</evidence>
<dbReference type="InterPro" id="IPR028124">
    <property type="entry name" value="SMAP_dom"/>
</dbReference>
<reference evidence="5" key="2">
    <citation type="submission" date="2025-08" db="UniProtKB">
        <authorList>
            <consortium name="Ensembl"/>
        </authorList>
    </citation>
    <scope>IDENTIFICATION</scope>
</reference>
<accession>A0A2I3RKS6</accession>
<dbReference type="PANTHER" id="PTHR22175">
    <property type="entry name" value="SMALL ACIDIC PROTEIN-RELATED"/>
    <property type="match status" value="1"/>
</dbReference>
<dbReference type="EMBL" id="AACZ04016570">
    <property type="status" value="NOT_ANNOTATED_CDS"/>
    <property type="molecule type" value="Genomic_DNA"/>
</dbReference>
<evidence type="ECO:0000313" key="6">
    <source>
        <dbReference type="Proteomes" id="UP000002277"/>
    </source>
</evidence>
<dbReference type="PANTHER" id="PTHR22175:SF0">
    <property type="entry name" value="SMALL ACIDIC PROTEIN"/>
    <property type="match status" value="1"/>
</dbReference>
<evidence type="ECO:0000256" key="1">
    <source>
        <dbReference type="ARBA" id="ARBA00006502"/>
    </source>
</evidence>
<evidence type="ECO:0000313" key="7">
    <source>
        <dbReference type="VGNC" id="VGNC:107970"/>
    </source>
</evidence>
<sequence>MSAARESHPHGVKRSASPDDDLGSSNWEAADLGNEERKQKFLRLMGAGKKEHTGRLVIGDHKSTSHFRTGEEDKKINEELESQYQQSMDSKLSGRYRRHCGLGFSERRSFAVLPRLVSKLLGSSDLSAFQSAGTTGVSHHVRPGHIFNRREQQHAHKLSKIFHLSLT</sequence>
<evidence type="ECO:0000256" key="2">
    <source>
        <dbReference type="ARBA" id="ARBA00016161"/>
    </source>
</evidence>
<comment type="similarity">
    <text evidence="1">Belongs to the SMAP family.</text>
</comment>